<comment type="caution">
    <text evidence="2">The sequence shown here is derived from an EMBL/GenBank/DDBJ whole genome shotgun (WGS) entry which is preliminary data.</text>
</comment>
<evidence type="ECO:0000313" key="2">
    <source>
        <dbReference type="EMBL" id="TDS83349.1"/>
    </source>
</evidence>
<dbReference type="RefSeq" id="WP_133726520.1">
    <property type="nucleotide sequence ID" value="NZ_SOAN01000010.1"/>
</dbReference>
<feature type="transmembrane region" description="Helical" evidence="1">
    <location>
        <begin position="7"/>
        <end position="33"/>
    </location>
</feature>
<protein>
    <submittedName>
        <fullName evidence="2">Uncharacterized protein</fullName>
    </submittedName>
</protein>
<evidence type="ECO:0000256" key="1">
    <source>
        <dbReference type="SAM" id="Phobius"/>
    </source>
</evidence>
<reference evidence="2 3" key="1">
    <citation type="submission" date="2019-03" db="EMBL/GenBank/DDBJ databases">
        <title>Genomic Encyclopedia of Type Strains, Phase III (KMG-III): the genomes of soil and plant-associated and newly described type strains.</title>
        <authorList>
            <person name="Whitman W."/>
        </authorList>
    </citation>
    <scope>NUCLEOTIDE SEQUENCE [LARGE SCALE GENOMIC DNA]</scope>
    <source>
        <strain evidence="2 3">DSM 27373</strain>
    </source>
</reference>
<accession>A0A4R7FX06</accession>
<evidence type="ECO:0000313" key="3">
    <source>
        <dbReference type="Proteomes" id="UP000294506"/>
    </source>
</evidence>
<keyword evidence="1" id="KW-0472">Membrane</keyword>
<dbReference type="AlphaFoldDB" id="A0A4R7FX06"/>
<keyword evidence="1" id="KW-1133">Transmembrane helix</keyword>
<sequence length="142" mass="14975">MTSPHLLLVLVRGLCLINLGALGLLFGSAGLYIQDFRGLDVHGLGAIGLHVTSGLLAVALLLMVKVSKTGRVPTVLALATFGLSFLQAAIGSTMTLAGHVSGALLLTVMLTWVTAWAFSSRRRGEEHRRTETRNHSLEGASS</sequence>
<dbReference type="EMBL" id="SOAN01000010">
    <property type="protein sequence ID" value="TDS83349.1"/>
    <property type="molecule type" value="Genomic_DNA"/>
</dbReference>
<feature type="transmembrane region" description="Helical" evidence="1">
    <location>
        <begin position="96"/>
        <end position="119"/>
    </location>
</feature>
<keyword evidence="1" id="KW-0812">Transmembrane</keyword>
<keyword evidence="3" id="KW-1185">Reference proteome</keyword>
<gene>
    <name evidence="2" type="ORF">EV640_1102</name>
</gene>
<name>A0A4R7FX06_9MICC</name>
<feature type="transmembrane region" description="Helical" evidence="1">
    <location>
        <begin position="71"/>
        <end position="90"/>
    </location>
</feature>
<dbReference type="Proteomes" id="UP000294506">
    <property type="component" value="Unassembled WGS sequence"/>
</dbReference>
<feature type="transmembrane region" description="Helical" evidence="1">
    <location>
        <begin position="45"/>
        <end position="64"/>
    </location>
</feature>
<proteinExistence type="predicted"/>
<organism evidence="2 3">
    <name type="scientific">Nesterenkonia aurantiaca</name>
    <dbReference type="NCBI Taxonomy" id="1436010"/>
    <lineage>
        <taxon>Bacteria</taxon>
        <taxon>Bacillati</taxon>
        <taxon>Actinomycetota</taxon>
        <taxon>Actinomycetes</taxon>
        <taxon>Micrococcales</taxon>
        <taxon>Micrococcaceae</taxon>
        <taxon>Nesterenkonia</taxon>
    </lineage>
</organism>